<keyword evidence="2" id="KW-1185">Reference proteome</keyword>
<dbReference type="Proteomes" id="UP000297703">
    <property type="component" value="Unassembled WGS sequence"/>
</dbReference>
<reference evidence="1 2" key="1">
    <citation type="submission" date="2019-04" db="EMBL/GenBank/DDBJ databases">
        <title>Draft genome of the big-headed turtle Platysternon megacephalum.</title>
        <authorList>
            <person name="Gong S."/>
        </authorList>
    </citation>
    <scope>NUCLEOTIDE SEQUENCE [LARGE SCALE GENOMIC DNA]</scope>
    <source>
        <strain evidence="1">DO16091913</strain>
        <tissue evidence="1">Muscle</tissue>
    </source>
</reference>
<gene>
    <name evidence="1" type="ORF">DR999_PMT10725</name>
</gene>
<keyword evidence="1" id="KW-0808">Transferase</keyword>
<evidence type="ECO:0000313" key="1">
    <source>
        <dbReference type="EMBL" id="TFK06415.1"/>
    </source>
</evidence>
<keyword evidence="1" id="KW-0418">Kinase</keyword>
<dbReference type="EMBL" id="QXTE01000096">
    <property type="protein sequence ID" value="TFK06415.1"/>
    <property type="molecule type" value="Genomic_DNA"/>
</dbReference>
<sequence>MTVNWRGLKRSRGGWGSLRRPYCLERRGGSSEPLHTQPWAAPLPLQSPWKEKWGWKPRLVTRLVTRTEGGSRSTVILTPNTWSPCQGQPASSIIESAASSTLLFLLAAYPRGPEAYVAEEIVPLLQAATP</sequence>
<evidence type="ECO:0000313" key="2">
    <source>
        <dbReference type="Proteomes" id="UP000297703"/>
    </source>
</evidence>
<dbReference type="AlphaFoldDB" id="A0A4D9ED76"/>
<comment type="caution">
    <text evidence="1">The sequence shown here is derived from an EMBL/GenBank/DDBJ whole genome shotgun (WGS) entry which is preliminary data.</text>
</comment>
<proteinExistence type="predicted"/>
<protein>
    <submittedName>
        <fullName evidence="1">Pyridoxal kinase</fullName>
    </submittedName>
</protein>
<reference evidence="1 2" key="2">
    <citation type="submission" date="2019-04" db="EMBL/GenBank/DDBJ databases">
        <title>The genome sequence of big-headed turtle.</title>
        <authorList>
            <person name="Gong S."/>
        </authorList>
    </citation>
    <scope>NUCLEOTIDE SEQUENCE [LARGE SCALE GENOMIC DNA]</scope>
    <source>
        <strain evidence="1">DO16091913</strain>
        <tissue evidence="1">Muscle</tissue>
    </source>
</reference>
<dbReference type="GO" id="GO:0016301">
    <property type="term" value="F:kinase activity"/>
    <property type="evidence" value="ECO:0007669"/>
    <property type="project" value="UniProtKB-KW"/>
</dbReference>
<organism evidence="1 2">
    <name type="scientific">Platysternon megacephalum</name>
    <name type="common">big-headed turtle</name>
    <dbReference type="NCBI Taxonomy" id="55544"/>
    <lineage>
        <taxon>Eukaryota</taxon>
        <taxon>Metazoa</taxon>
        <taxon>Chordata</taxon>
        <taxon>Craniata</taxon>
        <taxon>Vertebrata</taxon>
        <taxon>Euteleostomi</taxon>
        <taxon>Archelosauria</taxon>
        <taxon>Testudinata</taxon>
        <taxon>Testudines</taxon>
        <taxon>Cryptodira</taxon>
        <taxon>Durocryptodira</taxon>
        <taxon>Testudinoidea</taxon>
        <taxon>Platysternidae</taxon>
        <taxon>Platysternon</taxon>
    </lineage>
</organism>
<name>A0A4D9ED76_9SAUR</name>
<accession>A0A4D9ED76</accession>